<dbReference type="Gene3D" id="3.60.21.10">
    <property type="match status" value="1"/>
</dbReference>
<feature type="binding site" evidence="5">
    <location>
        <position position="403"/>
    </location>
    <ligand>
        <name>Zn(2+)</name>
        <dbReference type="ChEBI" id="CHEBI:29105"/>
        <label>1</label>
    </ligand>
</feature>
<dbReference type="PROSITE" id="PS50015">
    <property type="entry name" value="SAP_B"/>
    <property type="match status" value="1"/>
</dbReference>
<dbReference type="InterPro" id="IPR004843">
    <property type="entry name" value="Calcineurin-like_PHP"/>
</dbReference>
<name>A0A0C2YA36_HEBCY</name>
<dbReference type="PANTHER" id="PTHR10340:SF34">
    <property type="entry name" value="SPHINGOMYELIN PHOSPHODIESTERASE"/>
    <property type="match status" value="1"/>
</dbReference>
<evidence type="ECO:0000256" key="1">
    <source>
        <dbReference type="ARBA" id="ARBA00022801"/>
    </source>
</evidence>
<feature type="disulfide bond" evidence="6">
    <location>
        <begin position="169"/>
        <end position="191"/>
    </location>
</feature>
<evidence type="ECO:0000313" key="10">
    <source>
        <dbReference type="Proteomes" id="UP000053424"/>
    </source>
</evidence>
<evidence type="ECO:0000256" key="7">
    <source>
        <dbReference type="SAM" id="SignalP"/>
    </source>
</evidence>
<feature type="domain" description="Saposin B-type" evidence="8">
    <location>
        <begin position="30"/>
        <end position="114"/>
    </location>
</feature>
<feature type="binding site" evidence="5">
    <location>
        <position position="217"/>
    </location>
    <ligand>
        <name>Zn(2+)</name>
        <dbReference type="ChEBI" id="CHEBI:29105"/>
        <label>2</label>
    </ligand>
</feature>
<accession>A0A0C2YA36</accession>
<keyword evidence="5" id="KW-0479">Metal-binding</keyword>
<evidence type="ECO:0000313" key="9">
    <source>
        <dbReference type="EMBL" id="KIM46678.1"/>
    </source>
</evidence>
<dbReference type="GO" id="GO:0005615">
    <property type="term" value="C:extracellular space"/>
    <property type="evidence" value="ECO:0007669"/>
    <property type="project" value="TreeGrafter"/>
</dbReference>
<evidence type="ECO:0000256" key="5">
    <source>
        <dbReference type="PIRSR" id="PIRSR000948-1"/>
    </source>
</evidence>
<keyword evidence="1 4" id="KW-0378">Hydrolase</keyword>
<evidence type="ECO:0000256" key="3">
    <source>
        <dbReference type="ARBA" id="ARBA00023180"/>
    </source>
</evidence>
<keyword evidence="3" id="KW-0325">Glycoprotein</keyword>
<feature type="binding site" evidence="5">
    <location>
        <position position="148"/>
    </location>
    <ligand>
        <name>Zn(2+)</name>
        <dbReference type="ChEBI" id="CHEBI:29105"/>
        <label>1</label>
    </ligand>
</feature>
<dbReference type="SUPFAM" id="SSF56300">
    <property type="entry name" value="Metallo-dependent phosphatases"/>
    <property type="match status" value="1"/>
</dbReference>
<evidence type="ECO:0000256" key="6">
    <source>
        <dbReference type="PIRSR" id="PIRSR000948-2"/>
    </source>
</evidence>
<comment type="cofactor">
    <cofactor evidence="5">
        <name>Zn(2+)</name>
        <dbReference type="ChEBI" id="CHEBI:29105"/>
    </cofactor>
    <text evidence="5">Binds 2 Zn(2+) ions per subunit.</text>
</comment>
<dbReference type="STRING" id="686832.A0A0C2YA36"/>
<sequence length="614" mass="67639">MKILSLPVILLLARTTEAGLVDDIVNALRNAATCGGCHALLVPLKLLAITGDSPFTKSITAVCKTLKAADADVCEGAVGTQAPILAHALRSIDPLGHTATKVCDAIFGLCQPPAVNSWKVPFPKPAPATPKAFVSTGKAPFQVVHFSDIHIDREYTPGSDAKCTKPICCRPYADKVGPVSQSAGAMGEHGCDTTTSLAQNLLRTVSANNKFSIFTGDVVEASVWLANRKDTTERLTQFNQELASILQHPVYPAIGNHESAPTNAFPRNTTTKSDVQWLFDLESTGWAPLINATAAAQVARLSGSYSTIVPNTNLRIISINTVYWYKANFWLYDSDRKQPDPNGILAFTIQELQAAEDAGQRAWIIAHMPPGTTDTLRDQSNYYDQIVQRYRNTIAGQFFGHTHQDQFFVAYSDYKKRSAETAVNVQWVAPPITPRGGNPAFKVYDVDPDTYEIMNARVFRTDLSDPEFQTNPRWDLYYDAREAYAPLIGGWPATTSLNPAFWHKLTEAFETNESAFQLYETLRRRGWDPVQCNAECKRVSICDMRSARVENACSVSKPGLNFRRRSVESDDDGGHAVDECESSGLGAILSQAHTLTSDDLESLREQLREIIQEN</sequence>
<keyword evidence="7" id="KW-0732">Signal</keyword>
<evidence type="ECO:0000256" key="2">
    <source>
        <dbReference type="ARBA" id="ARBA00023157"/>
    </source>
</evidence>
<dbReference type="GO" id="GO:0046872">
    <property type="term" value="F:metal ion binding"/>
    <property type="evidence" value="ECO:0007669"/>
    <property type="project" value="UniProtKB-KW"/>
</dbReference>
<evidence type="ECO:0000256" key="4">
    <source>
        <dbReference type="PIRNR" id="PIRNR000948"/>
    </source>
</evidence>
<feature type="disulfide bond" evidence="6">
    <location>
        <begin position="63"/>
        <end position="74"/>
    </location>
</feature>
<reference evidence="9 10" key="1">
    <citation type="submission" date="2014-04" db="EMBL/GenBank/DDBJ databases">
        <authorList>
            <consortium name="DOE Joint Genome Institute"/>
            <person name="Kuo A."/>
            <person name="Gay G."/>
            <person name="Dore J."/>
            <person name="Kohler A."/>
            <person name="Nagy L.G."/>
            <person name="Floudas D."/>
            <person name="Copeland A."/>
            <person name="Barry K.W."/>
            <person name="Cichocki N."/>
            <person name="Veneault-Fourrey C."/>
            <person name="LaButti K."/>
            <person name="Lindquist E.A."/>
            <person name="Lipzen A."/>
            <person name="Lundell T."/>
            <person name="Morin E."/>
            <person name="Murat C."/>
            <person name="Sun H."/>
            <person name="Tunlid A."/>
            <person name="Henrissat B."/>
            <person name="Grigoriev I.V."/>
            <person name="Hibbett D.S."/>
            <person name="Martin F."/>
            <person name="Nordberg H.P."/>
            <person name="Cantor M.N."/>
            <person name="Hua S.X."/>
        </authorList>
    </citation>
    <scope>NUCLEOTIDE SEQUENCE [LARGE SCALE GENOMIC DNA]</scope>
    <source>
        <strain evidence="10">h7</strain>
    </source>
</reference>
<dbReference type="Pfam" id="PF00149">
    <property type="entry name" value="Metallophos"/>
    <property type="match status" value="1"/>
</dbReference>
<keyword evidence="5" id="KW-0862">Zinc</keyword>
<dbReference type="OrthoDB" id="282973at2759"/>
<dbReference type="AlphaFoldDB" id="A0A0C2YA36"/>
<keyword evidence="2 6" id="KW-1015">Disulfide bond</keyword>
<dbReference type="InterPro" id="IPR011160">
    <property type="entry name" value="Sphingomy_PDE"/>
</dbReference>
<feature type="binding site" evidence="5">
    <location>
        <position position="401"/>
    </location>
    <ligand>
        <name>Zn(2+)</name>
        <dbReference type="ChEBI" id="CHEBI:29105"/>
        <label>2</label>
    </ligand>
</feature>
<keyword evidence="4" id="KW-0326">Glycosidase</keyword>
<feature type="binding site" evidence="5">
    <location>
        <position position="367"/>
    </location>
    <ligand>
        <name>Zn(2+)</name>
        <dbReference type="ChEBI" id="CHEBI:29105"/>
        <label>2</label>
    </ligand>
</feature>
<feature type="chain" id="PRO_5002171374" description="Sphingomyelin phosphodiesterase" evidence="7">
    <location>
        <begin position="19"/>
        <end position="614"/>
    </location>
</feature>
<feature type="binding site" evidence="5">
    <location>
        <position position="256"/>
    </location>
    <ligand>
        <name>Zn(2+)</name>
        <dbReference type="ChEBI" id="CHEBI:29105"/>
        <label>2</label>
    </ligand>
</feature>
<proteinExistence type="inferred from homology"/>
<dbReference type="EMBL" id="KN831770">
    <property type="protein sequence ID" value="KIM46678.1"/>
    <property type="molecule type" value="Genomic_DNA"/>
</dbReference>
<dbReference type="CDD" id="cd00842">
    <property type="entry name" value="MPP_ASMase"/>
    <property type="match status" value="1"/>
</dbReference>
<feature type="disulfide bond" evidence="6">
    <location>
        <begin position="532"/>
        <end position="536"/>
    </location>
</feature>
<dbReference type="PIRSF" id="PIRSF000948">
    <property type="entry name" value="Sphingomy_PDE"/>
    <property type="match status" value="1"/>
</dbReference>
<feature type="binding site" evidence="5">
    <location>
        <position position="150"/>
    </location>
    <ligand>
        <name>Zn(2+)</name>
        <dbReference type="ChEBI" id="CHEBI:29105"/>
        <label>1</label>
    </ligand>
</feature>
<organism evidence="9 10">
    <name type="scientific">Hebeloma cylindrosporum</name>
    <dbReference type="NCBI Taxonomy" id="76867"/>
    <lineage>
        <taxon>Eukaryota</taxon>
        <taxon>Fungi</taxon>
        <taxon>Dikarya</taxon>
        <taxon>Basidiomycota</taxon>
        <taxon>Agaricomycotina</taxon>
        <taxon>Agaricomycetes</taxon>
        <taxon>Agaricomycetidae</taxon>
        <taxon>Agaricales</taxon>
        <taxon>Agaricineae</taxon>
        <taxon>Hymenogastraceae</taxon>
        <taxon>Hebeloma</taxon>
    </lineage>
</organism>
<dbReference type="GO" id="GO:0016798">
    <property type="term" value="F:hydrolase activity, acting on glycosyl bonds"/>
    <property type="evidence" value="ECO:0007669"/>
    <property type="project" value="UniProtKB-KW"/>
</dbReference>
<feature type="signal peptide" evidence="7">
    <location>
        <begin position="1"/>
        <end position="18"/>
    </location>
</feature>
<dbReference type="PANTHER" id="PTHR10340">
    <property type="entry name" value="SPHINGOMYELIN PHOSPHODIESTERASE"/>
    <property type="match status" value="1"/>
</dbReference>
<feature type="disulfide bond" evidence="6">
    <location>
        <begin position="163"/>
        <end position="168"/>
    </location>
</feature>
<feature type="disulfide bond" evidence="6">
    <location>
        <begin position="34"/>
        <end position="110"/>
    </location>
</feature>
<comment type="similarity">
    <text evidence="4">Belongs to the acid sphingomyelinase family.</text>
</comment>
<comment type="function">
    <text evidence="4">Converts sphingomyelin to ceramide.</text>
</comment>
<evidence type="ECO:0000259" key="8">
    <source>
        <dbReference type="PROSITE" id="PS50015"/>
    </source>
</evidence>
<dbReference type="GO" id="GO:0016020">
    <property type="term" value="C:membrane"/>
    <property type="evidence" value="ECO:0007669"/>
    <property type="project" value="GOC"/>
</dbReference>
<keyword evidence="10" id="KW-1185">Reference proteome</keyword>
<dbReference type="Proteomes" id="UP000053424">
    <property type="component" value="Unassembled WGS sequence"/>
</dbReference>
<feature type="binding site" evidence="5">
    <location>
        <position position="217"/>
    </location>
    <ligand>
        <name>Zn(2+)</name>
        <dbReference type="ChEBI" id="CHEBI:29105"/>
        <label>1</label>
    </ligand>
</feature>
<reference evidence="10" key="2">
    <citation type="submission" date="2015-01" db="EMBL/GenBank/DDBJ databases">
        <title>Evolutionary Origins and Diversification of the Mycorrhizal Mutualists.</title>
        <authorList>
            <consortium name="DOE Joint Genome Institute"/>
            <consortium name="Mycorrhizal Genomics Consortium"/>
            <person name="Kohler A."/>
            <person name="Kuo A."/>
            <person name="Nagy L.G."/>
            <person name="Floudas D."/>
            <person name="Copeland A."/>
            <person name="Barry K.W."/>
            <person name="Cichocki N."/>
            <person name="Veneault-Fourrey C."/>
            <person name="LaButti K."/>
            <person name="Lindquist E.A."/>
            <person name="Lipzen A."/>
            <person name="Lundell T."/>
            <person name="Morin E."/>
            <person name="Murat C."/>
            <person name="Riley R."/>
            <person name="Ohm R."/>
            <person name="Sun H."/>
            <person name="Tunlid A."/>
            <person name="Henrissat B."/>
            <person name="Grigoriev I.V."/>
            <person name="Hibbett D.S."/>
            <person name="Martin F."/>
        </authorList>
    </citation>
    <scope>NUCLEOTIDE SEQUENCE [LARGE SCALE GENOMIC DNA]</scope>
    <source>
        <strain evidence="10">h7</strain>
    </source>
</reference>
<dbReference type="GO" id="GO:0006685">
    <property type="term" value="P:sphingomyelin catabolic process"/>
    <property type="evidence" value="ECO:0007669"/>
    <property type="project" value="UniProtKB-UniRule"/>
</dbReference>
<dbReference type="HOGENOM" id="CLU_014743_1_0_1"/>
<dbReference type="InterPro" id="IPR029052">
    <property type="entry name" value="Metallo-depent_PP-like"/>
</dbReference>
<dbReference type="InterPro" id="IPR041805">
    <property type="entry name" value="ASMase/PPN1_MPP"/>
</dbReference>
<dbReference type="InterPro" id="IPR008139">
    <property type="entry name" value="SaposinB_dom"/>
</dbReference>
<gene>
    <name evidence="9" type="ORF">M413DRAFT_260711</name>
</gene>
<dbReference type="GO" id="GO:0004767">
    <property type="term" value="F:sphingomyelin phosphodiesterase activity"/>
    <property type="evidence" value="ECO:0007669"/>
    <property type="project" value="UniProtKB-UniRule"/>
</dbReference>
<protein>
    <recommendedName>
        <fullName evidence="4">Sphingomyelin phosphodiesterase</fullName>
    </recommendedName>
</protein>